<evidence type="ECO:0000259" key="7">
    <source>
        <dbReference type="PROSITE" id="PS52029"/>
    </source>
</evidence>
<keyword evidence="2" id="KW-0808">Transferase</keyword>
<evidence type="ECO:0000256" key="2">
    <source>
        <dbReference type="ARBA" id="ARBA00022679"/>
    </source>
</evidence>
<dbReference type="InterPro" id="IPR038063">
    <property type="entry name" value="Transpep_catalytic_dom"/>
</dbReference>
<dbReference type="UniPathway" id="UPA00219"/>
<proteinExistence type="predicted"/>
<dbReference type="PANTHER" id="PTHR30582:SF2">
    <property type="entry name" value="L,D-TRANSPEPTIDASE YCIB-RELATED"/>
    <property type="match status" value="1"/>
</dbReference>
<accession>A0A0W8I6A1</accession>
<dbReference type="Gene3D" id="2.40.440.10">
    <property type="entry name" value="L,D-transpeptidase catalytic domain-like"/>
    <property type="match status" value="1"/>
</dbReference>
<evidence type="ECO:0000256" key="1">
    <source>
        <dbReference type="ARBA" id="ARBA00004752"/>
    </source>
</evidence>
<dbReference type="SUPFAM" id="SSF47090">
    <property type="entry name" value="PGBD-like"/>
    <property type="match status" value="1"/>
</dbReference>
<name>A0A0W8I6A1_9MICO</name>
<dbReference type="InterPro" id="IPR036366">
    <property type="entry name" value="PGBDSf"/>
</dbReference>
<dbReference type="GO" id="GO:0016740">
    <property type="term" value="F:transferase activity"/>
    <property type="evidence" value="ECO:0007669"/>
    <property type="project" value="UniProtKB-KW"/>
</dbReference>
<gene>
    <name evidence="8" type="ORF">AVL62_01390</name>
</gene>
<dbReference type="GO" id="GO:0071555">
    <property type="term" value="P:cell wall organization"/>
    <property type="evidence" value="ECO:0007669"/>
    <property type="project" value="UniProtKB-UniRule"/>
</dbReference>
<reference evidence="8 9" key="1">
    <citation type="submission" date="2015-12" db="EMBL/GenBank/DDBJ databases">
        <title>Serinicoccus chungangenesis strain CD08_5 genome sequencing and assembly.</title>
        <authorList>
            <person name="Chander A.M."/>
            <person name="Kaur G."/>
            <person name="Nair G.R."/>
            <person name="Dhawan D.K."/>
            <person name="Kochhar R.K."/>
            <person name="Mayilraj S."/>
            <person name="Bhadada S.K."/>
        </authorList>
    </citation>
    <scope>NUCLEOTIDE SEQUENCE [LARGE SCALE GENOMIC DNA]</scope>
    <source>
        <strain evidence="8 9">CD08_5</strain>
    </source>
</reference>
<dbReference type="Gene3D" id="1.10.101.10">
    <property type="entry name" value="PGBD-like superfamily/PGBD"/>
    <property type="match status" value="1"/>
</dbReference>
<evidence type="ECO:0000256" key="3">
    <source>
        <dbReference type="ARBA" id="ARBA00022960"/>
    </source>
</evidence>
<dbReference type="InterPro" id="IPR050979">
    <property type="entry name" value="LD-transpeptidase"/>
</dbReference>
<dbReference type="Proteomes" id="UP000054837">
    <property type="component" value="Unassembled WGS sequence"/>
</dbReference>
<dbReference type="PROSITE" id="PS52029">
    <property type="entry name" value="LD_TPASE"/>
    <property type="match status" value="1"/>
</dbReference>
<protein>
    <recommendedName>
        <fullName evidence="7">L,D-TPase catalytic domain-containing protein</fullName>
    </recommendedName>
</protein>
<dbReference type="InterPro" id="IPR005490">
    <property type="entry name" value="LD_TPept_cat_dom"/>
</dbReference>
<evidence type="ECO:0000313" key="8">
    <source>
        <dbReference type="EMBL" id="KUG53789.1"/>
    </source>
</evidence>
<keyword evidence="9" id="KW-1185">Reference proteome</keyword>
<dbReference type="GO" id="GO:0071972">
    <property type="term" value="F:peptidoglycan L,D-transpeptidase activity"/>
    <property type="evidence" value="ECO:0007669"/>
    <property type="project" value="TreeGrafter"/>
</dbReference>
<keyword evidence="5 6" id="KW-0961">Cell wall biogenesis/degradation</keyword>
<dbReference type="Pfam" id="PF01471">
    <property type="entry name" value="PG_binding_1"/>
    <property type="match status" value="1"/>
</dbReference>
<feature type="active site" description="Proton donor/acceptor" evidence="6">
    <location>
        <position position="144"/>
    </location>
</feature>
<dbReference type="GO" id="GO:0008360">
    <property type="term" value="P:regulation of cell shape"/>
    <property type="evidence" value="ECO:0007669"/>
    <property type="project" value="UniProtKB-UniRule"/>
</dbReference>
<dbReference type="STRING" id="767452.AVL62_01390"/>
<dbReference type="PANTHER" id="PTHR30582">
    <property type="entry name" value="L,D-TRANSPEPTIDASE"/>
    <property type="match status" value="1"/>
</dbReference>
<feature type="domain" description="L,D-TPase catalytic" evidence="7">
    <location>
        <begin position="64"/>
        <end position="184"/>
    </location>
</feature>
<dbReference type="CDD" id="cd16913">
    <property type="entry name" value="YkuD_like"/>
    <property type="match status" value="1"/>
</dbReference>
<dbReference type="InterPro" id="IPR036365">
    <property type="entry name" value="PGBD-like_sf"/>
</dbReference>
<keyword evidence="4 6" id="KW-0573">Peptidoglycan synthesis</keyword>
<dbReference type="Pfam" id="PF03734">
    <property type="entry name" value="YkuD"/>
    <property type="match status" value="1"/>
</dbReference>
<dbReference type="AlphaFoldDB" id="A0A0W8I6A1"/>
<dbReference type="GO" id="GO:0018104">
    <property type="term" value="P:peptidoglycan-protein cross-linking"/>
    <property type="evidence" value="ECO:0007669"/>
    <property type="project" value="TreeGrafter"/>
</dbReference>
<feature type="active site" description="Nucleophile" evidence="6">
    <location>
        <position position="158"/>
    </location>
</feature>
<dbReference type="SUPFAM" id="SSF141523">
    <property type="entry name" value="L,D-transpeptidase catalytic domain-like"/>
    <property type="match status" value="1"/>
</dbReference>
<organism evidence="8 9">
    <name type="scientific">Serinicoccus chungangensis</name>
    <dbReference type="NCBI Taxonomy" id="767452"/>
    <lineage>
        <taxon>Bacteria</taxon>
        <taxon>Bacillati</taxon>
        <taxon>Actinomycetota</taxon>
        <taxon>Actinomycetes</taxon>
        <taxon>Micrococcales</taxon>
        <taxon>Ornithinimicrobiaceae</taxon>
        <taxon>Serinicoccus</taxon>
    </lineage>
</organism>
<comment type="pathway">
    <text evidence="1 6">Cell wall biogenesis; peptidoglycan biosynthesis.</text>
</comment>
<dbReference type="InterPro" id="IPR002477">
    <property type="entry name" value="Peptidoglycan-bd-like"/>
</dbReference>
<evidence type="ECO:0000256" key="4">
    <source>
        <dbReference type="ARBA" id="ARBA00022984"/>
    </source>
</evidence>
<evidence type="ECO:0000256" key="6">
    <source>
        <dbReference type="PROSITE-ProRule" id="PRU01373"/>
    </source>
</evidence>
<dbReference type="GO" id="GO:0005576">
    <property type="term" value="C:extracellular region"/>
    <property type="evidence" value="ECO:0007669"/>
    <property type="project" value="TreeGrafter"/>
</dbReference>
<keyword evidence="3 6" id="KW-0133">Cell shape</keyword>
<evidence type="ECO:0000313" key="9">
    <source>
        <dbReference type="Proteomes" id="UP000054837"/>
    </source>
</evidence>
<dbReference type="EMBL" id="LQBL01000028">
    <property type="protein sequence ID" value="KUG53789.1"/>
    <property type="molecule type" value="Genomic_DNA"/>
</dbReference>
<sequence length="184" mass="19903">MLQEQLGAAGYWCGEPDGGFGHLTQQAVWAVQKAHGLWRDGVVGPGTRGALATGYRPAPAYGGDHVEVHLASQLLLVVRGGATLMTLNTSTGNGEPYEFEDREYDARTPTGDFTVWLTHSEGWQDGELGKMYRPMYYHGNYAVHGSQSIPPVPASHGCARISVDAMEMFWSQGLLGPGDRVVVL</sequence>
<comment type="caution">
    <text evidence="8">The sequence shown here is derived from an EMBL/GenBank/DDBJ whole genome shotgun (WGS) entry which is preliminary data.</text>
</comment>
<evidence type="ECO:0000256" key="5">
    <source>
        <dbReference type="ARBA" id="ARBA00023316"/>
    </source>
</evidence>